<evidence type="ECO:0000313" key="2">
    <source>
        <dbReference type="Proteomes" id="UP000308600"/>
    </source>
</evidence>
<sequence>MPLPTNETQHWRQGGSPHPLSIHSDSDHSSARADAASESESVHPESEHSDDGSTIVFTPPPPPPPKRQSKKSSSGSSSKGDSRRHSQMTGVSFASVPPPLHPDHPKSGPRSSQSYSSRSGGYHSASEHFDHDGERRPLLPQHQPKEPPPEYSPGYYRRLKQAYPFIILLLIVLFAYVSSYALTPPKEDICDPETRDRYKQEMQRQREEFSKEKEGWERERKDHEVEHTQIHSKRLEWRAEERKHEAEEAEWKNAEEEHGVKKKKWEEEEKEIEMRKKSYHWGYAIPGDRCQGYALREWSAELAHVPKGYDDEEGCYATPIDIQGLKLPGPDYCTNVGRWGTQQYLGHWKVDHDAGCTTFWENWQDKGCTGEGTGKHRYEAHLGNLRPNDDGAVMCASTPGVYKGRTFMGPKSCAYWGRYGWWGIWEMDDSQCAPKPNLADDEYNLGES</sequence>
<keyword evidence="2" id="KW-1185">Reference proteome</keyword>
<organism evidence="1 2">
    <name type="scientific">Pluteus cervinus</name>
    <dbReference type="NCBI Taxonomy" id="181527"/>
    <lineage>
        <taxon>Eukaryota</taxon>
        <taxon>Fungi</taxon>
        <taxon>Dikarya</taxon>
        <taxon>Basidiomycota</taxon>
        <taxon>Agaricomycotina</taxon>
        <taxon>Agaricomycetes</taxon>
        <taxon>Agaricomycetidae</taxon>
        <taxon>Agaricales</taxon>
        <taxon>Pluteineae</taxon>
        <taxon>Pluteaceae</taxon>
        <taxon>Pluteus</taxon>
    </lineage>
</organism>
<reference evidence="1 2" key="1">
    <citation type="journal article" date="2019" name="Nat. Ecol. Evol.">
        <title>Megaphylogeny resolves global patterns of mushroom evolution.</title>
        <authorList>
            <person name="Varga T."/>
            <person name="Krizsan K."/>
            <person name="Foldi C."/>
            <person name="Dima B."/>
            <person name="Sanchez-Garcia M."/>
            <person name="Sanchez-Ramirez S."/>
            <person name="Szollosi G.J."/>
            <person name="Szarkandi J.G."/>
            <person name="Papp V."/>
            <person name="Albert L."/>
            <person name="Andreopoulos W."/>
            <person name="Angelini C."/>
            <person name="Antonin V."/>
            <person name="Barry K.W."/>
            <person name="Bougher N.L."/>
            <person name="Buchanan P."/>
            <person name="Buyck B."/>
            <person name="Bense V."/>
            <person name="Catcheside P."/>
            <person name="Chovatia M."/>
            <person name="Cooper J."/>
            <person name="Damon W."/>
            <person name="Desjardin D."/>
            <person name="Finy P."/>
            <person name="Geml J."/>
            <person name="Haridas S."/>
            <person name="Hughes K."/>
            <person name="Justo A."/>
            <person name="Karasinski D."/>
            <person name="Kautmanova I."/>
            <person name="Kiss B."/>
            <person name="Kocsube S."/>
            <person name="Kotiranta H."/>
            <person name="LaButti K.M."/>
            <person name="Lechner B.E."/>
            <person name="Liimatainen K."/>
            <person name="Lipzen A."/>
            <person name="Lukacs Z."/>
            <person name="Mihaltcheva S."/>
            <person name="Morgado L.N."/>
            <person name="Niskanen T."/>
            <person name="Noordeloos M.E."/>
            <person name="Ohm R.A."/>
            <person name="Ortiz-Santana B."/>
            <person name="Ovrebo C."/>
            <person name="Racz N."/>
            <person name="Riley R."/>
            <person name="Savchenko A."/>
            <person name="Shiryaev A."/>
            <person name="Soop K."/>
            <person name="Spirin V."/>
            <person name="Szebenyi C."/>
            <person name="Tomsovsky M."/>
            <person name="Tulloss R.E."/>
            <person name="Uehling J."/>
            <person name="Grigoriev I.V."/>
            <person name="Vagvolgyi C."/>
            <person name="Papp T."/>
            <person name="Martin F.M."/>
            <person name="Miettinen O."/>
            <person name="Hibbett D.S."/>
            <person name="Nagy L.G."/>
        </authorList>
    </citation>
    <scope>NUCLEOTIDE SEQUENCE [LARGE SCALE GENOMIC DNA]</scope>
    <source>
        <strain evidence="1 2">NL-1719</strain>
    </source>
</reference>
<protein>
    <submittedName>
        <fullName evidence="1">Uncharacterized protein</fullName>
    </submittedName>
</protein>
<name>A0ACD3AVW1_9AGAR</name>
<accession>A0ACD3AVW1</accession>
<dbReference type="Proteomes" id="UP000308600">
    <property type="component" value="Unassembled WGS sequence"/>
</dbReference>
<proteinExistence type="predicted"/>
<dbReference type="EMBL" id="ML208323">
    <property type="protein sequence ID" value="TFK69834.1"/>
    <property type="molecule type" value="Genomic_DNA"/>
</dbReference>
<evidence type="ECO:0000313" key="1">
    <source>
        <dbReference type="EMBL" id="TFK69834.1"/>
    </source>
</evidence>
<gene>
    <name evidence="1" type="ORF">BDN72DRAFT_896922</name>
</gene>